<evidence type="ECO:0000313" key="1">
    <source>
        <dbReference type="EMBL" id="PWN54130.1"/>
    </source>
</evidence>
<name>A0ACD0P7S9_9BASI</name>
<keyword evidence="2" id="KW-1185">Reference proteome</keyword>
<gene>
    <name evidence="1" type="ORF">IE53DRAFT_408174</name>
</gene>
<protein>
    <submittedName>
        <fullName evidence="1">Uncharacterized protein</fullName>
    </submittedName>
</protein>
<accession>A0ACD0P7S9</accession>
<dbReference type="Proteomes" id="UP000245626">
    <property type="component" value="Unassembled WGS sequence"/>
</dbReference>
<proteinExistence type="predicted"/>
<dbReference type="EMBL" id="KZ819695">
    <property type="protein sequence ID" value="PWN54130.1"/>
    <property type="molecule type" value="Genomic_DNA"/>
</dbReference>
<reference evidence="1 2" key="1">
    <citation type="journal article" date="2018" name="Mol. Biol. Evol.">
        <title>Broad Genomic Sampling Reveals a Smut Pathogenic Ancestry of the Fungal Clade Ustilaginomycotina.</title>
        <authorList>
            <person name="Kijpornyongpan T."/>
            <person name="Mondo S.J."/>
            <person name="Barry K."/>
            <person name="Sandor L."/>
            <person name="Lee J."/>
            <person name="Lipzen A."/>
            <person name="Pangilinan J."/>
            <person name="LaButti K."/>
            <person name="Hainaut M."/>
            <person name="Henrissat B."/>
            <person name="Grigoriev I.V."/>
            <person name="Spatafora J.W."/>
            <person name="Aime M.C."/>
        </authorList>
    </citation>
    <scope>NUCLEOTIDE SEQUENCE [LARGE SCALE GENOMIC DNA]</scope>
    <source>
        <strain evidence="1 2">SA 807</strain>
    </source>
</reference>
<evidence type="ECO:0000313" key="2">
    <source>
        <dbReference type="Proteomes" id="UP000245626"/>
    </source>
</evidence>
<organism evidence="1 2">
    <name type="scientific">Violaceomyces palustris</name>
    <dbReference type="NCBI Taxonomy" id="1673888"/>
    <lineage>
        <taxon>Eukaryota</taxon>
        <taxon>Fungi</taxon>
        <taxon>Dikarya</taxon>
        <taxon>Basidiomycota</taxon>
        <taxon>Ustilaginomycotina</taxon>
        <taxon>Ustilaginomycetes</taxon>
        <taxon>Violaceomycetales</taxon>
        <taxon>Violaceomycetaceae</taxon>
        <taxon>Violaceomyces</taxon>
    </lineage>
</organism>
<sequence>MKYFLAISAFTPVFVLLSSLTITAGAESFADTLVLNLSQKCRTALINLNTDATLSECTGNGDQLALFTQTGNILPDLLDFFNSVYCNRDCGPSIPKILKSISEECADDMDYNDGYNLVRGFTNYYSNYYGYRNMFCMRESNNASSNCGLSYVQKISEITGLVPNVTNAVYFVVNTTLQEKLSQIFTDNSTFLCNDCNKAMFTVMKYGPAAMSGSGWEGSVLSTLPPKVCRCPWPDTISELGDKME</sequence>